<evidence type="ECO:0000313" key="1">
    <source>
        <dbReference type="EMBL" id="KAG6473635.1"/>
    </source>
</evidence>
<sequence>MAFFSIPRPISPSPPLLLTKCRPFFRSQITRVPASPTLLRHRIPPPPAASPELEAVEEDEKFPTPLLGEESDVAASVEVLKAAAKTRKAPPAQVLAALASIKKGKAEPSSFLETLGGTESPGRTWMLIFTAQGKLDKGRYFPITAVQRFDAANEWVRMATTLFQFQGFVCLHREKGIPCKVDAFEATPNSSLPCAGTTEEGA</sequence>
<protein>
    <submittedName>
        <fullName evidence="1">Uncharacterized protein</fullName>
    </submittedName>
</protein>
<evidence type="ECO:0000313" key="2">
    <source>
        <dbReference type="Proteomes" id="UP000734854"/>
    </source>
</evidence>
<organism evidence="1 2">
    <name type="scientific">Zingiber officinale</name>
    <name type="common">Ginger</name>
    <name type="synonym">Amomum zingiber</name>
    <dbReference type="NCBI Taxonomy" id="94328"/>
    <lineage>
        <taxon>Eukaryota</taxon>
        <taxon>Viridiplantae</taxon>
        <taxon>Streptophyta</taxon>
        <taxon>Embryophyta</taxon>
        <taxon>Tracheophyta</taxon>
        <taxon>Spermatophyta</taxon>
        <taxon>Magnoliopsida</taxon>
        <taxon>Liliopsida</taxon>
        <taxon>Zingiberales</taxon>
        <taxon>Zingiberaceae</taxon>
        <taxon>Zingiber</taxon>
    </lineage>
</organism>
<name>A0A8J5C5W8_ZINOF</name>
<reference evidence="1 2" key="1">
    <citation type="submission" date="2020-08" db="EMBL/GenBank/DDBJ databases">
        <title>Plant Genome Project.</title>
        <authorList>
            <person name="Zhang R.-G."/>
        </authorList>
    </citation>
    <scope>NUCLEOTIDE SEQUENCE [LARGE SCALE GENOMIC DNA]</scope>
    <source>
        <tissue evidence="1">Rhizome</tissue>
    </source>
</reference>
<dbReference type="AlphaFoldDB" id="A0A8J5C5W8"/>
<dbReference type="PANTHER" id="PTHR35690">
    <property type="entry name" value="OS01G0363500 PROTEIN"/>
    <property type="match status" value="1"/>
</dbReference>
<dbReference type="Proteomes" id="UP000734854">
    <property type="component" value="Unassembled WGS sequence"/>
</dbReference>
<accession>A0A8J5C5W8</accession>
<gene>
    <name evidence="1" type="ORF">ZIOFF_067552</name>
</gene>
<proteinExistence type="predicted"/>
<comment type="caution">
    <text evidence="1">The sequence shown here is derived from an EMBL/GenBank/DDBJ whole genome shotgun (WGS) entry which is preliminary data.</text>
</comment>
<keyword evidence="2" id="KW-1185">Reference proteome</keyword>
<dbReference type="PANTHER" id="PTHR35690:SF1">
    <property type="entry name" value="OS01G0363500 PROTEIN"/>
    <property type="match status" value="1"/>
</dbReference>
<dbReference type="EMBL" id="JACMSC010000019">
    <property type="protein sequence ID" value="KAG6473635.1"/>
    <property type="molecule type" value="Genomic_DNA"/>
</dbReference>